<accession>A0A401FY47</accession>
<dbReference type="InterPro" id="IPR011972">
    <property type="entry name" value="CHP02285"/>
</dbReference>
<dbReference type="Proteomes" id="UP000288096">
    <property type="component" value="Unassembled WGS sequence"/>
</dbReference>
<reference evidence="3" key="1">
    <citation type="submission" date="2017-11" db="EMBL/GenBank/DDBJ databases">
        <authorList>
            <person name="Watanabe M."/>
            <person name="Kojima H."/>
        </authorList>
    </citation>
    <scope>NUCLEOTIDE SEQUENCE [LARGE SCALE GENOMIC DNA]</scope>
    <source>
        <strain evidence="3">Tokyo 01</strain>
    </source>
</reference>
<comment type="caution">
    <text evidence="2">The sequence shown here is derived from an EMBL/GenBank/DDBJ whole genome shotgun (WGS) entry which is preliminary data.</text>
</comment>
<dbReference type="NCBIfam" id="TIGR02285">
    <property type="entry name" value="TIGR02285 family protein"/>
    <property type="match status" value="1"/>
</dbReference>
<dbReference type="SUPFAM" id="SSF53850">
    <property type="entry name" value="Periplasmic binding protein-like II"/>
    <property type="match status" value="1"/>
</dbReference>
<name>A0A401FY47_9BACT</name>
<evidence type="ECO:0000313" key="2">
    <source>
        <dbReference type="EMBL" id="GBC61891.1"/>
    </source>
</evidence>
<dbReference type="Gene3D" id="3.40.190.10">
    <property type="entry name" value="Periplasmic binding protein-like II"/>
    <property type="match status" value="2"/>
</dbReference>
<dbReference type="RefSeq" id="WP_166405098.1">
    <property type="nucleotide sequence ID" value="NZ_BEXT01000001.1"/>
</dbReference>
<sequence>MKKSEFLFAVICFCFLYTEAAAKDAVLWYLPNFPPYVIVQGQDKDLGIDNQIIQELRQKLPEYEHQLLTVNYKRALRNLKQPVPAAITPLFKTPDREKYILYSGIPSYLVLPNGVVIAKSVRKKFTPFLQNDGKLDIEALIRSKTVKIGIDAGRSYSGIIDEMIRKYRNSGVFIEVSGEDMFLNLIRLMLRGRIDAAFGFPVEARYLAKLNGIDKNLLEALPVSGMEPFTPVYVGASKTRVGEKMIARINDILREAGTIERFTGFYEYWLDDTSKDHYRKLVKEYYRDKTGSGK</sequence>
<organism evidence="2 3">
    <name type="scientific">Desulfonema ishimotonii</name>
    <dbReference type="NCBI Taxonomy" id="45657"/>
    <lineage>
        <taxon>Bacteria</taxon>
        <taxon>Pseudomonadati</taxon>
        <taxon>Thermodesulfobacteriota</taxon>
        <taxon>Desulfobacteria</taxon>
        <taxon>Desulfobacterales</taxon>
        <taxon>Desulfococcaceae</taxon>
        <taxon>Desulfonema</taxon>
    </lineage>
</organism>
<proteinExistence type="predicted"/>
<dbReference type="AlphaFoldDB" id="A0A401FY47"/>
<dbReference type="Pfam" id="PF00497">
    <property type="entry name" value="SBP_bac_3"/>
    <property type="match status" value="1"/>
</dbReference>
<feature type="domain" description="Solute-binding protein family 3/N-terminal" evidence="1">
    <location>
        <begin position="30"/>
        <end position="270"/>
    </location>
</feature>
<evidence type="ECO:0000313" key="3">
    <source>
        <dbReference type="Proteomes" id="UP000288096"/>
    </source>
</evidence>
<keyword evidence="3" id="KW-1185">Reference proteome</keyword>
<dbReference type="InterPro" id="IPR001638">
    <property type="entry name" value="Solute-binding_3/MltF_N"/>
</dbReference>
<evidence type="ECO:0000259" key="1">
    <source>
        <dbReference type="Pfam" id="PF00497"/>
    </source>
</evidence>
<dbReference type="EMBL" id="BEXT01000001">
    <property type="protein sequence ID" value="GBC61891.1"/>
    <property type="molecule type" value="Genomic_DNA"/>
</dbReference>
<reference evidence="3" key="2">
    <citation type="submission" date="2019-01" db="EMBL/GenBank/DDBJ databases">
        <title>Genome sequence of Desulfonema ishimotonii strain Tokyo 01.</title>
        <authorList>
            <person name="Fukui M."/>
        </authorList>
    </citation>
    <scope>NUCLEOTIDE SEQUENCE [LARGE SCALE GENOMIC DNA]</scope>
    <source>
        <strain evidence="3">Tokyo 01</strain>
    </source>
</reference>
<protein>
    <recommendedName>
        <fullName evidence="1">Solute-binding protein family 3/N-terminal domain-containing protein</fullName>
    </recommendedName>
</protein>
<gene>
    <name evidence="2" type="ORF">DENIS_2853</name>
</gene>